<dbReference type="Proteomes" id="UP001652700">
    <property type="component" value="Unplaced"/>
</dbReference>
<sequence length="180" mass="20021">MECNENKDSTNQEILTHIKGEGDSLQKYNSKEVKSEPDNSSYGQESVLDEYCSNSEDVKIENHVLEDVSNEIKVKIKNEPEECSNGGLQDITVKVTKPSSAPKVHLKTGTGETSHKCEIYSKLFTTKGGPRDITVKVTKPSSAAKVHLKTCTVEKPYICEICSKLFTLKVVDGEDFDLKY</sequence>
<reference evidence="2" key="1">
    <citation type="submission" date="2025-05" db="UniProtKB">
        <authorList>
            <consortium name="EnsemblMetazoa"/>
        </authorList>
    </citation>
    <scope>IDENTIFICATION</scope>
</reference>
<dbReference type="EnsemblMetazoa" id="XM_050654772.1">
    <property type="protein sequence ID" value="XP_050510729.1"/>
    <property type="gene ID" value="LOC126887324"/>
</dbReference>
<evidence type="ECO:0000313" key="3">
    <source>
        <dbReference type="Proteomes" id="UP001652700"/>
    </source>
</evidence>
<dbReference type="GeneID" id="126887324"/>
<dbReference type="SUPFAM" id="SSF57667">
    <property type="entry name" value="beta-beta-alpha zinc fingers"/>
    <property type="match status" value="1"/>
</dbReference>
<accession>A0ABM5KKK2</accession>
<dbReference type="Gene3D" id="3.30.160.60">
    <property type="entry name" value="Classic Zinc Finger"/>
    <property type="match status" value="1"/>
</dbReference>
<feature type="compositionally biased region" description="Basic and acidic residues" evidence="1">
    <location>
        <begin position="1"/>
        <end position="37"/>
    </location>
</feature>
<name>A0ABM5KKK2_DIAVI</name>
<evidence type="ECO:0000256" key="1">
    <source>
        <dbReference type="SAM" id="MobiDB-lite"/>
    </source>
</evidence>
<evidence type="ECO:0000313" key="2">
    <source>
        <dbReference type="EnsemblMetazoa" id="XP_050510729.1"/>
    </source>
</evidence>
<organism evidence="2 3">
    <name type="scientific">Diabrotica virgifera virgifera</name>
    <name type="common">western corn rootworm</name>
    <dbReference type="NCBI Taxonomy" id="50390"/>
    <lineage>
        <taxon>Eukaryota</taxon>
        <taxon>Metazoa</taxon>
        <taxon>Ecdysozoa</taxon>
        <taxon>Arthropoda</taxon>
        <taxon>Hexapoda</taxon>
        <taxon>Insecta</taxon>
        <taxon>Pterygota</taxon>
        <taxon>Neoptera</taxon>
        <taxon>Endopterygota</taxon>
        <taxon>Coleoptera</taxon>
        <taxon>Polyphaga</taxon>
        <taxon>Cucujiformia</taxon>
        <taxon>Chrysomeloidea</taxon>
        <taxon>Chrysomelidae</taxon>
        <taxon>Galerucinae</taxon>
        <taxon>Diabroticina</taxon>
        <taxon>Diabroticites</taxon>
        <taxon>Diabrotica</taxon>
    </lineage>
</organism>
<dbReference type="InterPro" id="IPR036236">
    <property type="entry name" value="Znf_C2H2_sf"/>
</dbReference>
<keyword evidence="3" id="KW-1185">Reference proteome</keyword>
<proteinExistence type="predicted"/>
<dbReference type="RefSeq" id="XP_050510729.1">
    <property type="nucleotide sequence ID" value="XM_050654772.1"/>
</dbReference>
<protein>
    <submittedName>
        <fullName evidence="2">Uncharacterized protein</fullName>
    </submittedName>
</protein>
<feature type="region of interest" description="Disordered" evidence="1">
    <location>
        <begin position="1"/>
        <end position="44"/>
    </location>
</feature>